<accession>A0ABV4NP18</accession>
<gene>
    <name evidence="1" type="ORF">ACCI51_09405</name>
</gene>
<reference evidence="1 2" key="1">
    <citation type="submission" date="2024-08" db="EMBL/GenBank/DDBJ databases">
        <authorList>
            <person name="Ishaq N."/>
        </authorList>
    </citation>
    <scope>NUCLEOTIDE SEQUENCE [LARGE SCALE GENOMIC DNA]</scope>
    <source>
        <strain evidence="1 2">JCM 30400</strain>
    </source>
</reference>
<sequence length="121" mass="14000">MATIEIHIENISIDEIIEWLIEYFYVDSKDEFYDGCYRLSCRKDKDFIPVIVSTKTELTNYTSVWFNAELDLWPSQIECAKAASSFLSRAVICEPEEYCGSPNLLLRVIGEEQQLIDIDST</sequence>
<dbReference type="Proteomes" id="UP001569414">
    <property type="component" value="Unassembled WGS sequence"/>
</dbReference>
<proteinExistence type="predicted"/>
<protein>
    <submittedName>
        <fullName evidence="1">Uncharacterized protein</fullName>
    </submittedName>
</protein>
<evidence type="ECO:0000313" key="1">
    <source>
        <dbReference type="EMBL" id="MFA0790759.1"/>
    </source>
</evidence>
<dbReference type="RefSeq" id="WP_371843384.1">
    <property type="nucleotide sequence ID" value="NZ_JBGMEL010000008.1"/>
</dbReference>
<evidence type="ECO:0000313" key="2">
    <source>
        <dbReference type="Proteomes" id="UP001569414"/>
    </source>
</evidence>
<keyword evidence="2" id="KW-1185">Reference proteome</keyword>
<dbReference type="EMBL" id="JBGMEL010000008">
    <property type="protein sequence ID" value="MFA0790759.1"/>
    <property type="molecule type" value="Genomic_DNA"/>
</dbReference>
<name>A0ABV4NP18_9GAMM</name>
<organism evidence="1 2">
    <name type="scientific">Microbulbifer echini</name>
    <dbReference type="NCBI Taxonomy" id="1529067"/>
    <lineage>
        <taxon>Bacteria</taxon>
        <taxon>Pseudomonadati</taxon>
        <taxon>Pseudomonadota</taxon>
        <taxon>Gammaproteobacteria</taxon>
        <taxon>Cellvibrionales</taxon>
        <taxon>Microbulbiferaceae</taxon>
        <taxon>Microbulbifer</taxon>
    </lineage>
</organism>
<comment type="caution">
    <text evidence="1">The sequence shown here is derived from an EMBL/GenBank/DDBJ whole genome shotgun (WGS) entry which is preliminary data.</text>
</comment>